<dbReference type="Proteomes" id="UP000037395">
    <property type="component" value="Unassembled WGS sequence"/>
</dbReference>
<proteinExistence type="predicted"/>
<dbReference type="EMBL" id="JPRF03000021">
    <property type="protein sequence ID" value="OEV37200.1"/>
    <property type="molecule type" value="Genomic_DNA"/>
</dbReference>
<feature type="signal peptide" evidence="1">
    <location>
        <begin position="1"/>
        <end position="29"/>
    </location>
</feature>
<reference evidence="3 4" key="2">
    <citation type="submission" date="2014-07" db="EMBL/GenBank/DDBJ databases">
        <authorList>
            <person name="Zhang J.E."/>
            <person name="Yang H."/>
            <person name="Guo J."/>
            <person name="Deng Z."/>
            <person name="Luo H."/>
            <person name="Luo M."/>
            <person name="Zhao B."/>
        </authorList>
    </citation>
    <scope>NUCLEOTIDE SEQUENCE [LARGE SCALE GENOMIC DNA]</scope>
    <source>
        <strain evidence="3">ATCC 10762</strain>
        <strain evidence="4">ATCC 10762 / DSM 40127 / CCM 3239 / JCM 4008 / LMG 5968 / NBRC 12843 / NCIMB 8234 / A-377</strain>
    </source>
</reference>
<reference evidence="4" key="4">
    <citation type="submission" date="2016-08" db="EMBL/GenBank/DDBJ databases">
        <title>Sequencing, assembly and comparative genomics of S. aureofaciens ATCC 10762.</title>
        <authorList>
            <person name="Gradnigo J.S."/>
            <person name="Johnson N."/>
            <person name="Somerville G.A."/>
        </authorList>
    </citation>
    <scope>NUCLEOTIDE SEQUENCE [LARGE SCALE GENOMIC DNA]</scope>
    <source>
        <strain evidence="4">ATCC 10762 / DSM 40127 / CCM 3239 / JCM 4008 / LMG 5968 / NBRC 12843 / NCIMB 8234 / A-377</strain>
    </source>
</reference>
<evidence type="ECO:0000313" key="3">
    <source>
        <dbReference type="EMBL" id="OEV37200.1"/>
    </source>
</evidence>
<dbReference type="SUPFAM" id="SSF47090">
    <property type="entry name" value="PGBD-like"/>
    <property type="match status" value="1"/>
</dbReference>
<accession>A0A8H9HWB4</accession>
<keyword evidence="1" id="KW-0732">Signal</keyword>
<protein>
    <recommendedName>
        <fullName evidence="5">Peptidoglycan binding-like domain-containing protein</fullName>
    </recommendedName>
</protein>
<evidence type="ECO:0008006" key="5">
    <source>
        <dbReference type="Google" id="ProtNLM"/>
    </source>
</evidence>
<dbReference type="EMBL" id="BMUB01000015">
    <property type="protein sequence ID" value="GGU93575.1"/>
    <property type="molecule type" value="Genomic_DNA"/>
</dbReference>
<reference evidence="2" key="1">
    <citation type="journal article" date="2014" name="Int. J. Syst. Evol. Microbiol.">
        <title>Complete genome sequence of Corynebacterium casei LMG S-19264T (=DSM 44701T), isolated from a smear-ripened cheese.</title>
        <authorList>
            <consortium name="US DOE Joint Genome Institute (JGI-PGF)"/>
            <person name="Walter F."/>
            <person name="Albersmeier A."/>
            <person name="Kalinowski J."/>
            <person name="Ruckert C."/>
        </authorList>
    </citation>
    <scope>NUCLEOTIDE SEQUENCE</scope>
    <source>
        <strain evidence="2">JCM 4434</strain>
    </source>
</reference>
<accession>A0A1E7N926</accession>
<name>A0A1E7N926_KITAU</name>
<dbReference type="OrthoDB" id="4337990at2"/>
<dbReference type="InterPro" id="IPR036366">
    <property type="entry name" value="PGBDSf"/>
</dbReference>
<dbReference type="Gene3D" id="1.10.101.10">
    <property type="entry name" value="PGBD-like superfamily/PGBD"/>
    <property type="match status" value="1"/>
</dbReference>
<dbReference type="AlphaFoldDB" id="A0A1E7N926"/>
<keyword evidence="4" id="KW-1185">Reference proteome</keyword>
<evidence type="ECO:0000256" key="1">
    <source>
        <dbReference type="SAM" id="SignalP"/>
    </source>
</evidence>
<comment type="caution">
    <text evidence="3">The sequence shown here is derived from an EMBL/GenBank/DDBJ whole genome shotgun (WGS) entry which is preliminary data.</text>
</comment>
<feature type="chain" id="PRO_5036306972" description="Peptidoglycan binding-like domain-containing protein" evidence="1">
    <location>
        <begin position="30"/>
        <end position="138"/>
    </location>
</feature>
<dbReference type="Proteomes" id="UP000610124">
    <property type="component" value="Unassembled WGS sequence"/>
</dbReference>
<gene>
    <name evidence="2" type="ORF">GCM10010502_53810</name>
    <name evidence="3" type="ORF">HS99_0005160</name>
</gene>
<organism evidence="3 4">
    <name type="scientific">Kitasatospora aureofaciens</name>
    <name type="common">Streptomyces aureofaciens</name>
    <dbReference type="NCBI Taxonomy" id="1894"/>
    <lineage>
        <taxon>Bacteria</taxon>
        <taxon>Bacillati</taxon>
        <taxon>Actinomycetota</taxon>
        <taxon>Actinomycetes</taxon>
        <taxon>Kitasatosporales</taxon>
        <taxon>Streptomycetaceae</taxon>
        <taxon>Kitasatospora</taxon>
    </lineage>
</organism>
<reference evidence="2" key="5">
    <citation type="submission" date="2020-09" db="EMBL/GenBank/DDBJ databases">
        <authorList>
            <person name="Sun Q."/>
            <person name="Ohkuma M."/>
        </authorList>
    </citation>
    <scope>NUCLEOTIDE SEQUENCE</scope>
    <source>
        <strain evidence="2">JCM 4434</strain>
    </source>
</reference>
<dbReference type="RefSeq" id="WP_030556563.1">
    <property type="nucleotide sequence ID" value="NZ_BMUB01000015.1"/>
</dbReference>
<evidence type="ECO:0000313" key="2">
    <source>
        <dbReference type="EMBL" id="GGU93575.1"/>
    </source>
</evidence>
<dbReference type="InterPro" id="IPR036365">
    <property type="entry name" value="PGBD-like_sf"/>
</dbReference>
<sequence>MTRKTFGRAAAALAVAGSALLGLSGTASAAQGAPYIGDGYPNNSQAVWCVQHNINHFIGITTKTDRPAPLAEDGLWGPKTKAAVEWIQEDAYVDGQKLQVDGIVGPLTGDMIMGEGYQYGNGEQDSPCWPYIPTTFGG</sequence>
<dbReference type="GeneID" id="97488365"/>
<reference evidence="3" key="3">
    <citation type="submission" date="2016-08" db="EMBL/GenBank/DDBJ databases">
        <title>Sequencing, Assembly and Comparative Genomics of S. aureofaciens ATCC 10762.</title>
        <authorList>
            <person name="Gradnigo J.S."/>
            <person name="Johnson N."/>
            <person name="Somerville G.A."/>
        </authorList>
    </citation>
    <scope>NUCLEOTIDE SEQUENCE [LARGE SCALE GENOMIC DNA]</scope>
    <source>
        <strain evidence="3">ATCC 10762</strain>
    </source>
</reference>
<evidence type="ECO:0000313" key="4">
    <source>
        <dbReference type="Proteomes" id="UP000037395"/>
    </source>
</evidence>